<organism evidence="2">
    <name type="scientific">Papilio xuthus</name>
    <name type="common">Asian swallowtail butterfly</name>
    <dbReference type="NCBI Taxonomy" id="66420"/>
    <lineage>
        <taxon>Eukaryota</taxon>
        <taxon>Metazoa</taxon>
        <taxon>Ecdysozoa</taxon>
        <taxon>Arthropoda</taxon>
        <taxon>Hexapoda</taxon>
        <taxon>Insecta</taxon>
        <taxon>Pterygota</taxon>
        <taxon>Neoptera</taxon>
        <taxon>Endopterygota</taxon>
        <taxon>Lepidoptera</taxon>
        <taxon>Glossata</taxon>
        <taxon>Ditrysia</taxon>
        <taxon>Papilionoidea</taxon>
        <taxon>Papilionidae</taxon>
        <taxon>Papilioninae</taxon>
        <taxon>Papilio</taxon>
    </lineage>
</organism>
<name>A0AAJ7EGW8_PAPXU</name>
<dbReference type="Proteomes" id="UP000694872">
    <property type="component" value="Unplaced"/>
</dbReference>
<accession>A0AAJ7EGW8</accession>
<reference evidence="2" key="1">
    <citation type="submission" date="2025-08" db="UniProtKB">
        <authorList>
            <consortium name="RefSeq"/>
        </authorList>
    </citation>
    <scope>IDENTIFICATION</scope>
</reference>
<dbReference type="GeneID" id="106124626"/>
<dbReference type="KEGG" id="pxu:106124626"/>
<dbReference type="PANTHER" id="PTHR14659">
    <property type="entry name" value="ALPHA- AND GAMMA-ADAPTIN-BINDING PROTEIN P34"/>
    <property type="match status" value="1"/>
</dbReference>
<feature type="region of interest" description="Disordered" evidence="1">
    <location>
        <begin position="182"/>
        <end position="203"/>
    </location>
</feature>
<sequence length="270" mass="28557">MSSYDLPIILVSATDNSTATKIISELIDNIVEDKKYKETGWHVWRLENKYYEASVRLQALPDAAAPTPPMPRADAHLIYLSATESEGEGEGASVAEERRARASPLLRRGAVRLALLDGHAPSGALASWATSARYELVALREEGGAGEWEGDVGEVGVARARSALHAHVWPGLRRRGAAPAPLFYSDDEESSDGGSCDEEDEESAVERAEAFAEALGVLGAVGAGGVVGAVGAVGEEGAAGEGEERGVRRERAEQLVAAFCRALGHDLHLC</sequence>
<feature type="compositionally biased region" description="Acidic residues" evidence="1">
    <location>
        <begin position="185"/>
        <end position="203"/>
    </location>
</feature>
<dbReference type="PANTHER" id="PTHR14659:SF1">
    <property type="entry name" value="ALPHA- AND GAMMA-ADAPTIN-BINDING PROTEIN P34"/>
    <property type="match status" value="1"/>
</dbReference>
<dbReference type="InterPro" id="IPR019341">
    <property type="entry name" value="Alpha/Gamma-adaptin-bd_p34"/>
</dbReference>
<proteinExistence type="predicted"/>
<gene>
    <name evidence="2" type="primary">LOC106124626</name>
</gene>
<evidence type="ECO:0000313" key="2">
    <source>
        <dbReference type="RefSeq" id="XP_013176940.1"/>
    </source>
</evidence>
<protein>
    <submittedName>
        <fullName evidence="2">Alpha- and gamma-adaptin-binding protein p34-like</fullName>
    </submittedName>
</protein>
<dbReference type="RefSeq" id="XP_013176940.1">
    <property type="nucleotide sequence ID" value="XM_013321486.1"/>
</dbReference>
<dbReference type="AlphaFoldDB" id="A0AAJ7EGW8"/>
<evidence type="ECO:0000256" key="1">
    <source>
        <dbReference type="SAM" id="MobiDB-lite"/>
    </source>
</evidence>